<dbReference type="Pfam" id="PF06150">
    <property type="entry name" value="ChaB"/>
    <property type="match status" value="1"/>
</dbReference>
<protein>
    <submittedName>
        <fullName evidence="1">Cation transport regulator ChaB</fullName>
    </submittedName>
</protein>
<name>A0A8J8CLX7_9CYAN</name>
<accession>A0A8J8CLX7</accession>
<evidence type="ECO:0000313" key="1">
    <source>
        <dbReference type="EMBL" id="NDJ18200.1"/>
    </source>
</evidence>
<comment type="caution">
    <text evidence="1">The sequence shown here is derived from an EMBL/GenBank/DDBJ whole genome shotgun (WGS) entry which is preliminary data.</text>
</comment>
<dbReference type="Gene3D" id="1.10.1740.70">
    <property type="entry name" value="ChaB"/>
    <property type="match status" value="1"/>
</dbReference>
<dbReference type="InterPro" id="IPR009317">
    <property type="entry name" value="ChaB"/>
</dbReference>
<keyword evidence="2" id="KW-1185">Reference proteome</keyword>
<dbReference type="InterPro" id="IPR037205">
    <property type="entry name" value="ChaB_sf"/>
</dbReference>
<proteinExistence type="predicted"/>
<reference evidence="1" key="1">
    <citation type="submission" date="2019-12" db="EMBL/GenBank/DDBJ databases">
        <title>High-Quality draft genome sequences of three cyanobacteria isolated from the limestone walls of the Old Cathedral of Coimbra.</title>
        <authorList>
            <person name="Tiago I."/>
            <person name="Soares F."/>
            <person name="Portugal A."/>
        </authorList>
    </citation>
    <scope>NUCLEOTIDE SEQUENCE</scope>
    <source>
        <strain evidence="1">A</strain>
    </source>
</reference>
<dbReference type="AlphaFoldDB" id="A0A8J8CLX7"/>
<dbReference type="EMBL" id="WVIE01000014">
    <property type="protein sequence ID" value="NDJ18200.1"/>
    <property type="molecule type" value="Genomic_DNA"/>
</dbReference>
<dbReference type="SUPFAM" id="SSF140376">
    <property type="entry name" value="ChaB-like"/>
    <property type="match status" value="1"/>
</dbReference>
<evidence type="ECO:0000313" key="2">
    <source>
        <dbReference type="Proteomes" id="UP000646053"/>
    </source>
</evidence>
<dbReference type="RefSeq" id="WP_162423728.1">
    <property type="nucleotide sequence ID" value="NZ_WVIE01000014.1"/>
</dbReference>
<sequence>MSYQSNRDLPESIRDQLPETAQHFYRVAFNSALQWYGEEAKAHQIAWSAVRNQTVSMNSAIS</sequence>
<dbReference type="Proteomes" id="UP000646053">
    <property type="component" value="Unassembled WGS sequence"/>
</dbReference>
<organism evidence="1 2">
    <name type="scientific">Myxacorys almedinensis A</name>
    <dbReference type="NCBI Taxonomy" id="2690445"/>
    <lineage>
        <taxon>Bacteria</taxon>
        <taxon>Bacillati</taxon>
        <taxon>Cyanobacteriota</taxon>
        <taxon>Cyanophyceae</taxon>
        <taxon>Leptolyngbyales</taxon>
        <taxon>Leptolyngbyaceae</taxon>
        <taxon>Myxacorys</taxon>
        <taxon>Myxacorys almedinensis</taxon>
    </lineage>
</organism>
<gene>
    <name evidence="1" type="ORF">GS601_13015</name>
</gene>